<evidence type="ECO:0000313" key="2">
    <source>
        <dbReference type="Proteomes" id="UP000308600"/>
    </source>
</evidence>
<gene>
    <name evidence="1" type="ORF">BDN72DRAFT_146416</name>
</gene>
<name>A0ACD3AL79_9AGAR</name>
<keyword evidence="2" id="KW-1185">Reference proteome</keyword>
<organism evidence="1 2">
    <name type="scientific">Pluteus cervinus</name>
    <dbReference type="NCBI Taxonomy" id="181527"/>
    <lineage>
        <taxon>Eukaryota</taxon>
        <taxon>Fungi</taxon>
        <taxon>Dikarya</taxon>
        <taxon>Basidiomycota</taxon>
        <taxon>Agaricomycotina</taxon>
        <taxon>Agaricomycetes</taxon>
        <taxon>Agaricomycetidae</taxon>
        <taxon>Agaricales</taxon>
        <taxon>Pluteineae</taxon>
        <taxon>Pluteaceae</taxon>
        <taxon>Pluteus</taxon>
    </lineage>
</organism>
<proteinExistence type="predicted"/>
<sequence>MVTTGPAMATASPSQSSEHERRRRMALERAKVTHLSRQLQLRLQYARLKVEHGWQRQTLNEVENLYFHRSQNRGSSSQPFLSSSPFPIAVASSPAPIARTESSVTLPLSPRSPVSFRVGSSRSTHALSGTSSGVSQSRSDSTCSASTVASLAPSDPSGTRPCTPPPDSEYNEHDPMQTTPTPRSSLRAQAQTSEPSSSTRSQFINKHTILAISSPLRQSSSASSIMTPASTPSRASYPSPRTPSLSAFNLGSTILTSKFGLSSSSTGGPPALTYDSFWSTHTPVTASRVLGNSLSLPNIPVGNPVRSATLTSTTTRNSFTSSSTDISTQSSLAMSEQSTSMVATNGTA</sequence>
<dbReference type="EMBL" id="ML208404">
    <property type="protein sequence ID" value="TFK66486.1"/>
    <property type="molecule type" value="Genomic_DNA"/>
</dbReference>
<reference evidence="1 2" key="1">
    <citation type="journal article" date="2019" name="Nat. Ecol. Evol.">
        <title>Megaphylogeny resolves global patterns of mushroom evolution.</title>
        <authorList>
            <person name="Varga T."/>
            <person name="Krizsan K."/>
            <person name="Foldi C."/>
            <person name="Dima B."/>
            <person name="Sanchez-Garcia M."/>
            <person name="Sanchez-Ramirez S."/>
            <person name="Szollosi G.J."/>
            <person name="Szarkandi J.G."/>
            <person name="Papp V."/>
            <person name="Albert L."/>
            <person name="Andreopoulos W."/>
            <person name="Angelini C."/>
            <person name="Antonin V."/>
            <person name="Barry K.W."/>
            <person name="Bougher N.L."/>
            <person name="Buchanan P."/>
            <person name="Buyck B."/>
            <person name="Bense V."/>
            <person name="Catcheside P."/>
            <person name="Chovatia M."/>
            <person name="Cooper J."/>
            <person name="Damon W."/>
            <person name="Desjardin D."/>
            <person name="Finy P."/>
            <person name="Geml J."/>
            <person name="Haridas S."/>
            <person name="Hughes K."/>
            <person name="Justo A."/>
            <person name="Karasinski D."/>
            <person name="Kautmanova I."/>
            <person name="Kiss B."/>
            <person name="Kocsube S."/>
            <person name="Kotiranta H."/>
            <person name="LaButti K.M."/>
            <person name="Lechner B.E."/>
            <person name="Liimatainen K."/>
            <person name="Lipzen A."/>
            <person name="Lukacs Z."/>
            <person name="Mihaltcheva S."/>
            <person name="Morgado L.N."/>
            <person name="Niskanen T."/>
            <person name="Noordeloos M.E."/>
            <person name="Ohm R.A."/>
            <person name="Ortiz-Santana B."/>
            <person name="Ovrebo C."/>
            <person name="Racz N."/>
            <person name="Riley R."/>
            <person name="Savchenko A."/>
            <person name="Shiryaev A."/>
            <person name="Soop K."/>
            <person name="Spirin V."/>
            <person name="Szebenyi C."/>
            <person name="Tomsovsky M."/>
            <person name="Tulloss R.E."/>
            <person name="Uehling J."/>
            <person name="Grigoriev I.V."/>
            <person name="Vagvolgyi C."/>
            <person name="Papp T."/>
            <person name="Martin F.M."/>
            <person name="Miettinen O."/>
            <person name="Hibbett D.S."/>
            <person name="Nagy L.G."/>
        </authorList>
    </citation>
    <scope>NUCLEOTIDE SEQUENCE [LARGE SCALE GENOMIC DNA]</scope>
    <source>
        <strain evidence="1 2">NL-1719</strain>
    </source>
</reference>
<evidence type="ECO:0000313" key="1">
    <source>
        <dbReference type="EMBL" id="TFK66486.1"/>
    </source>
</evidence>
<accession>A0ACD3AL79</accession>
<dbReference type="Proteomes" id="UP000308600">
    <property type="component" value="Unassembled WGS sequence"/>
</dbReference>
<protein>
    <submittedName>
        <fullName evidence="1">Uncharacterized protein</fullName>
    </submittedName>
</protein>